<dbReference type="SUPFAM" id="SSF56349">
    <property type="entry name" value="DNA breaking-rejoining enzymes"/>
    <property type="match status" value="1"/>
</dbReference>
<dbReference type="GO" id="GO:0015074">
    <property type="term" value="P:DNA integration"/>
    <property type="evidence" value="ECO:0007669"/>
    <property type="project" value="UniProtKB-KW"/>
</dbReference>
<evidence type="ECO:0000256" key="4">
    <source>
        <dbReference type="ARBA" id="ARBA00023125"/>
    </source>
</evidence>
<dbReference type="Proteomes" id="UP000886824">
    <property type="component" value="Unassembled WGS sequence"/>
</dbReference>
<feature type="domain" description="Tyr recombinase" evidence="8">
    <location>
        <begin position="185"/>
        <end position="372"/>
    </location>
</feature>
<feature type="region of interest" description="Disordered" evidence="7">
    <location>
        <begin position="379"/>
        <end position="412"/>
    </location>
</feature>
<dbReference type="EMBL" id="DXCX01000026">
    <property type="protein sequence ID" value="HIY72778.1"/>
    <property type="molecule type" value="Genomic_DNA"/>
</dbReference>
<reference evidence="10" key="1">
    <citation type="journal article" date="2021" name="PeerJ">
        <title>Extensive microbial diversity within the chicken gut microbiome revealed by metagenomics and culture.</title>
        <authorList>
            <person name="Gilroy R."/>
            <person name="Ravi A."/>
            <person name="Getino M."/>
            <person name="Pursley I."/>
            <person name="Horton D.L."/>
            <person name="Alikhan N.F."/>
            <person name="Baker D."/>
            <person name="Gharbi K."/>
            <person name="Hall N."/>
            <person name="Watson M."/>
            <person name="Adriaenssens E.M."/>
            <person name="Foster-Nyarko E."/>
            <person name="Jarju S."/>
            <person name="Secka A."/>
            <person name="Antonio M."/>
            <person name="Oren A."/>
            <person name="Chaudhuri R.R."/>
            <person name="La Ragione R."/>
            <person name="Hildebrand F."/>
            <person name="Pallen M.J."/>
        </authorList>
    </citation>
    <scope>NUCLEOTIDE SEQUENCE</scope>
    <source>
        <strain evidence="10">CHK33-7979</strain>
    </source>
</reference>
<comment type="function">
    <text evidence="1">Site-specific tyrosine recombinase, which acts by catalyzing the cutting and rejoining of the recombining DNA molecules.</text>
</comment>
<evidence type="ECO:0000256" key="7">
    <source>
        <dbReference type="SAM" id="MobiDB-lite"/>
    </source>
</evidence>
<reference evidence="10" key="2">
    <citation type="submission" date="2021-04" db="EMBL/GenBank/DDBJ databases">
        <authorList>
            <person name="Gilroy R."/>
        </authorList>
    </citation>
    <scope>NUCLEOTIDE SEQUENCE</scope>
    <source>
        <strain evidence="10">CHK33-7979</strain>
    </source>
</reference>
<dbReference type="InterPro" id="IPR044068">
    <property type="entry name" value="CB"/>
</dbReference>
<accession>A0A9D2CDP3</accession>
<dbReference type="Gene3D" id="1.10.443.10">
    <property type="entry name" value="Intergrase catalytic core"/>
    <property type="match status" value="1"/>
</dbReference>
<evidence type="ECO:0000256" key="5">
    <source>
        <dbReference type="ARBA" id="ARBA00023172"/>
    </source>
</evidence>
<dbReference type="PANTHER" id="PTHR30349">
    <property type="entry name" value="PHAGE INTEGRASE-RELATED"/>
    <property type="match status" value="1"/>
</dbReference>
<dbReference type="PROSITE" id="PS51900">
    <property type="entry name" value="CB"/>
    <property type="match status" value="1"/>
</dbReference>
<dbReference type="InterPro" id="IPR004107">
    <property type="entry name" value="Integrase_SAM-like_N"/>
</dbReference>
<evidence type="ECO:0000256" key="1">
    <source>
        <dbReference type="ARBA" id="ARBA00003283"/>
    </source>
</evidence>
<dbReference type="InterPro" id="IPR013762">
    <property type="entry name" value="Integrase-like_cat_sf"/>
</dbReference>
<evidence type="ECO:0000313" key="11">
    <source>
        <dbReference type="Proteomes" id="UP000886824"/>
    </source>
</evidence>
<protein>
    <submittedName>
        <fullName evidence="10">Site-specific integrase</fullName>
    </submittedName>
</protein>
<name>A0A9D2CDP3_9FIRM</name>
<feature type="domain" description="Core-binding (CB)" evidence="9">
    <location>
        <begin position="70"/>
        <end position="164"/>
    </location>
</feature>
<comment type="similarity">
    <text evidence="2">Belongs to the 'phage' integrase family.</text>
</comment>
<dbReference type="CDD" id="cd01189">
    <property type="entry name" value="INT_ICEBs1_C_like"/>
    <property type="match status" value="1"/>
</dbReference>
<keyword evidence="5" id="KW-0233">DNA recombination</keyword>
<dbReference type="InterPro" id="IPR010998">
    <property type="entry name" value="Integrase_recombinase_N"/>
</dbReference>
<organism evidence="10 11">
    <name type="scientific">Candidatus Intestinimonas merdavium</name>
    <dbReference type="NCBI Taxonomy" id="2838622"/>
    <lineage>
        <taxon>Bacteria</taxon>
        <taxon>Bacillati</taxon>
        <taxon>Bacillota</taxon>
        <taxon>Clostridia</taxon>
        <taxon>Eubacteriales</taxon>
        <taxon>Intestinimonas</taxon>
    </lineage>
</organism>
<evidence type="ECO:0000259" key="9">
    <source>
        <dbReference type="PROSITE" id="PS51900"/>
    </source>
</evidence>
<dbReference type="Gene3D" id="1.10.150.130">
    <property type="match status" value="1"/>
</dbReference>
<dbReference type="GO" id="GO:0006310">
    <property type="term" value="P:DNA recombination"/>
    <property type="evidence" value="ECO:0007669"/>
    <property type="project" value="UniProtKB-KW"/>
</dbReference>
<evidence type="ECO:0000256" key="3">
    <source>
        <dbReference type="ARBA" id="ARBA00022908"/>
    </source>
</evidence>
<evidence type="ECO:0000259" key="8">
    <source>
        <dbReference type="PROSITE" id="PS51898"/>
    </source>
</evidence>
<dbReference type="GO" id="GO:0003677">
    <property type="term" value="F:DNA binding"/>
    <property type="evidence" value="ECO:0007669"/>
    <property type="project" value="UniProtKB-UniRule"/>
</dbReference>
<dbReference type="Pfam" id="PF14659">
    <property type="entry name" value="Phage_int_SAM_3"/>
    <property type="match status" value="1"/>
</dbReference>
<evidence type="ECO:0000256" key="6">
    <source>
        <dbReference type="PROSITE-ProRule" id="PRU01248"/>
    </source>
</evidence>
<dbReference type="Pfam" id="PF00589">
    <property type="entry name" value="Phage_integrase"/>
    <property type="match status" value="1"/>
</dbReference>
<dbReference type="PROSITE" id="PS51898">
    <property type="entry name" value="TYR_RECOMBINASE"/>
    <property type="match status" value="1"/>
</dbReference>
<dbReference type="InterPro" id="IPR011010">
    <property type="entry name" value="DNA_brk_join_enz"/>
</dbReference>
<gene>
    <name evidence="10" type="ORF">H9826_02220</name>
</gene>
<evidence type="ECO:0000256" key="2">
    <source>
        <dbReference type="ARBA" id="ARBA00008857"/>
    </source>
</evidence>
<dbReference type="PANTHER" id="PTHR30349:SF41">
    <property type="entry name" value="INTEGRASE_RECOMBINASE PROTEIN MJ0367-RELATED"/>
    <property type="match status" value="1"/>
</dbReference>
<sequence>MAKRRKRGDGSIHLRKDGRWEGRIVVGRDAKGLPVTKNVLAKTKAECVAKLEKLREDVRAPAPEPPQPGVTLGGWLDHWYQTYKKANLRPNTQMSYERRIYQHIIPALGGIQLDKLTTGDIQQFYTHLKQNGRLLRKELYGEGLSDQTVRGIHTTLHAALDKAVEEKLVFRNPADSCKLPPAKSREMKVLAPEEIQRLLIQAREDGCYELLLLELATGLRRGEILALQWGDLNFRTGALRVERQVHRVKGELVVSPPKTKAGNRTVILPAPVLKVLKTYQKTIRSRWMFPSPVKEDSPMDPAAVRKRLQTVLEWAECKRLRFHDLRHTFATASLEHGMDIKTLSTIIGHVSSATTLNTYTHVTDAMRQNAADKIDRGIGRAEPKPRQEPVPQKPVPSAFQAHKGQRRKPGTGCVNRINDHLWEGRYSPIVNGKRMARNVYAKTEAECEGKLAILIREMKAEIAAGKNRM</sequence>
<dbReference type="InterPro" id="IPR002104">
    <property type="entry name" value="Integrase_catalytic"/>
</dbReference>
<keyword evidence="3" id="KW-0229">DNA integration</keyword>
<dbReference type="AlphaFoldDB" id="A0A9D2CDP3"/>
<keyword evidence="4 6" id="KW-0238">DNA-binding</keyword>
<dbReference type="InterPro" id="IPR050090">
    <property type="entry name" value="Tyrosine_recombinase_XerCD"/>
</dbReference>
<proteinExistence type="inferred from homology"/>
<evidence type="ECO:0000313" key="10">
    <source>
        <dbReference type="EMBL" id="HIY72778.1"/>
    </source>
</evidence>
<comment type="caution">
    <text evidence="10">The sequence shown here is derived from an EMBL/GenBank/DDBJ whole genome shotgun (WGS) entry which is preliminary data.</text>
</comment>